<dbReference type="AlphaFoldDB" id="A0A0G4EGS5"/>
<organism evidence="2 3">
    <name type="scientific">Vitrella brassicaformis (strain CCMP3155)</name>
    <dbReference type="NCBI Taxonomy" id="1169540"/>
    <lineage>
        <taxon>Eukaryota</taxon>
        <taxon>Sar</taxon>
        <taxon>Alveolata</taxon>
        <taxon>Colpodellida</taxon>
        <taxon>Vitrellaceae</taxon>
        <taxon>Vitrella</taxon>
    </lineage>
</organism>
<evidence type="ECO:0000256" key="1">
    <source>
        <dbReference type="SAM" id="MobiDB-lite"/>
    </source>
</evidence>
<feature type="compositionally biased region" description="Polar residues" evidence="1">
    <location>
        <begin position="81"/>
        <end position="94"/>
    </location>
</feature>
<gene>
    <name evidence="2" type="ORF">Vbra_7351</name>
</gene>
<dbReference type="InParanoid" id="A0A0G4EGS5"/>
<evidence type="ECO:0000313" key="3">
    <source>
        <dbReference type="Proteomes" id="UP000041254"/>
    </source>
</evidence>
<dbReference type="Proteomes" id="UP000041254">
    <property type="component" value="Unassembled WGS sequence"/>
</dbReference>
<evidence type="ECO:0000313" key="2">
    <source>
        <dbReference type="EMBL" id="CEL94678.1"/>
    </source>
</evidence>
<sequence length="100" mass="11137">MSLSGWLTRLQMEREKAERALRLHQQRGLDTTMLDITIEKLDESIKEVMQEKQGNMPRAKRAKANESEDAVASDEGKDGDSSSNNKTNSGVENGSKTEAK</sequence>
<dbReference type="EMBL" id="CDMY01000225">
    <property type="protein sequence ID" value="CEL94678.1"/>
    <property type="molecule type" value="Genomic_DNA"/>
</dbReference>
<accession>A0A0G4EGS5</accession>
<proteinExistence type="predicted"/>
<protein>
    <recommendedName>
        <fullName evidence="4">CWF21 domain-containing protein</fullName>
    </recommendedName>
</protein>
<feature type="region of interest" description="Disordered" evidence="1">
    <location>
        <begin position="50"/>
        <end position="100"/>
    </location>
</feature>
<name>A0A0G4EGS5_VITBC</name>
<reference evidence="2 3" key="1">
    <citation type="submission" date="2014-11" db="EMBL/GenBank/DDBJ databases">
        <authorList>
            <person name="Zhu J."/>
            <person name="Qi W."/>
            <person name="Song R."/>
        </authorList>
    </citation>
    <scope>NUCLEOTIDE SEQUENCE [LARGE SCALE GENOMIC DNA]</scope>
</reference>
<dbReference type="VEuPathDB" id="CryptoDB:Vbra_7351"/>
<evidence type="ECO:0008006" key="4">
    <source>
        <dbReference type="Google" id="ProtNLM"/>
    </source>
</evidence>
<keyword evidence="3" id="KW-1185">Reference proteome</keyword>